<evidence type="ECO:0000313" key="3">
    <source>
        <dbReference type="EMBL" id="MDR6835688.1"/>
    </source>
</evidence>
<proteinExistence type="predicted"/>
<feature type="compositionally biased region" description="Low complexity" evidence="1">
    <location>
        <begin position="40"/>
        <end position="52"/>
    </location>
</feature>
<dbReference type="Proteomes" id="UP001249076">
    <property type="component" value="Unassembled WGS sequence"/>
</dbReference>
<name>A0AAJ2BVL1_ACIDE</name>
<organism evidence="2 5">
    <name type="scientific">Acidovorax delafieldii</name>
    <name type="common">Pseudomonas delafieldii</name>
    <dbReference type="NCBI Taxonomy" id="47920"/>
    <lineage>
        <taxon>Bacteria</taxon>
        <taxon>Pseudomonadati</taxon>
        <taxon>Pseudomonadota</taxon>
        <taxon>Betaproteobacteria</taxon>
        <taxon>Burkholderiales</taxon>
        <taxon>Comamonadaceae</taxon>
        <taxon>Acidovorax</taxon>
    </lineage>
</organism>
<dbReference type="EMBL" id="JAVDTS010000001">
    <property type="protein sequence ID" value="MDR6835688.1"/>
    <property type="molecule type" value="Genomic_DNA"/>
</dbReference>
<protein>
    <recommendedName>
        <fullName evidence="6">Fe-S oxidoreductase</fullName>
    </recommendedName>
</protein>
<evidence type="ECO:0000313" key="5">
    <source>
        <dbReference type="Proteomes" id="UP001253458"/>
    </source>
</evidence>
<dbReference type="RefSeq" id="WP_209816601.1">
    <property type="nucleotide sequence ID" value="NZ_JAVDTL010000001.1"/>
</dbReference>
<evidence type="ECO:0000313" key="4">
    <source>
        <dbReference type="Proteomes" id="UP001249076"/>
    </source>
</evidence>
<feature type="compositionally biased region" description="Pro residues" evidence="1">
    <location>
        <begin position="53"/>
        <end position="67"/>
    </location>
</feature>
<dbReference type="Proteomes" id="UP001253458">
    <property type="component" value="Unassembled WGS sequence"/>
</dbReference>
<reference evidence="2 4" key="1">
    <citation type="submission" date="2023-07" db="EMBL/GenBank/DDBJ databases">
        <title>Sorghum-associated microbial communities from plants grown in Nebraska, USA.</title>
        <authorList>
            <person name="Schachtman D."/>
        </authorList>
    </citation>
    <scope>NUCLEOTIDE SEQUENCE</scope>
    <source>
        <strain evidence="3 4">BE105</strain>
        <strain evidence="2">BE69</strain>
    </source>
</reference>
<dbReference type="AlphaFoldDB" id="A0AAJ2BVL1"/>
<sequence>MTLPIDPSRTALPPVAQFLAEAALQRQTALLGLDKPKPAAPTAAAPLHTADPSAPPPSVTSPSPPGGSLPTPADQASISPQAREQLAAGFDPRRAGGADGNWPGTRGEGAGRAASAGASALLPRGAPTAASANAAASAASATGGTAWPASGLSAPLLRMVSALVAQVTAQAGVPQRVVAAQPWPIGMAQALESGALDADQPPLQTWLVRQGVVATPEGPRGLALTLRAPVPWLAAQASPAAAGAAAVPAGASLGAGATSASGALQVPFAGGGQALQSGVMALVLQGMDAAAPRTSALLVLDLQPQLAATVYGRDMLQQATGRLDPWTQMAVLQASGQVPREEEKARNGASGLCETVGCPYAARAECVQPFCLAMRGVLPPEPVAPAPSA</sequence>
<dbReference type="EMBL" id="JAVDTL010000001">
    <property type="protein sequence ID" value="MDR6765250.1"/>
    <property type="molecule type" value="Genomic_DNA"/>
</dbReference>
<feature type="region of interest" description="Disordered" evidence="1">
    <location>
        <begin position="32"/>
        <end position="118"/>
    </location>
</feature>
<evidence type="ECO:0008006" key="6">
    <source>
        <dbReference type="Google" id="ProtNLM"/>
    </source>
</evidence>
<evidence type="ECO:0000313" key="2">
    <source>
        <dbReference type="EMBL" id="MDR6765250.1"/>
    </source>
</evidence>
<evidence type="ECO:0000256" key="1">
    <source>
        <dbReference type="SAM" id="MobiDB-lite"/>
    </source>
</evidence>
<accession>A0AAJ2BVL1</accession>
<gene>
    <name evidence="2" type="ORF">J2W88_000508</name>
    <name evidence="3" type="ORF">J2W93_000509</name>
</gene>
<comment type="caution">
    <text evidence="2">The sequence shown here is derived from an EMBL/GenBank/DDBJ whole genome shotgun (WGS) entry which is preliminary data.</text>
</comment>
<keyword evidence="4" id="KW-1185">Reference proteome</keyword>